<dbReference type="PROSITE" id="PS50290">
    <property type="entry name" value="PI3_4_KINASE_3"/>
    <property type="match status" value="1"/>
</dbReference>
<keyword evidence="3" id="KW-0418">Kinase</keyword>
<sequence length="160" mass="18323">MAGYCILSYLCQVKDRHNGNIMIDDAGHIIHIDFGFIFDSSPGGNLGFEPDMKITYEMILLMGGKTDSEPFERFQNLCIAGFLAIRPYMNEIITLVSLLLDARLPCFRGQTIKQLNSRFFHNKSDVEAGFEFLKVIQNSCGNWRSKTYDLIQYYQNDIPC</sequence>
<dbReference type="GO" id="GO:0005886">
    <property type="term" value="C:plasma membrane"/>
    <property type="evidence" value="ECO:0007669"/>
    <property type="project" value="TreeGrafter"/>
</dbReference>
<dbReference type="PANTHER" id="PTHR10048">
    <property type="entry name" value="PHOSPHATIDYLINOSITOL KINASE"/>
    <property type="match status" value="1"/>
</dbReference>
<evidence type="ECO:0000313" key="5">
    <source>
        <dbReference type="EMBL" id="OAF70458.1"/>
    </source>
</evidence>
<dbReference type="PANTHER" id="PTHR10048:SF15">
    <property type="entry name" value="PHOSPHATIDYLINOSITOL 4-KINASE ALPHA"/>
    <property type="match status" value="1"/>
</dbReference>
<reference evidence="5 6" key="1">
    <citation type="submission" date="2016-04" db="EMBL/GenBank/DDBJ databases">
        <title>The genome of Intoshia linei affirms orthonectids as highly simplified spiralians.</title>
        <authorList>
            <person name="Mikhailov K.V."/>
            <person name="Slusarev G.S."/>
            <person name="Nikitin M.A."/>
            <person name="Logacheva M.D."/>
            <person name="Penin A."/>
            <person name="Aleoshin V."/>
            <person name="Panchin Y.V."/>
        </authorList>
    </citation>
    <scope>NUCLEOTIDE SEQUENCE [LARGE SCALE GENOMIC DNA]</scope>
    <source>
        <strain evidence="5">Intl2013</strain>
        <tissue evidence="5">Whole animal</tissue>
    </source>
</reference>
<dbReference type="InterPro" id="IPR000403">
    <property type="entry name" value="PI3/4_kinase_cat_dom"/>
</dbReference>
<protein>
    <recommendedName>
        <fullName evidence="4">PI3K/PI4K catalytic domain-containing protein</fullName>
    </recommendedName>
</protein>
<accession>A0A177B833</accession>
<dbReference type="OrthoDB" id="10264149at2759"/>
<dbReference type="AlphaFoldDB" id="A0A177B833"/>
<dbReference type="GO" id="GO:0004430">
    <property type="term" value="F:1-phosphatidylinositol 4-kinase activity"/>
    <property type="evidence" value="ECO:0007669"/>
    <property type="project" value="TreeGrafter"/>
</dbReference>
<dbReference type="InterPro" id="IPR036940">
    <property type="entry name" value="PI3/4_kinase_cat_sf"/>
</dbReference>
<name>A0A177B833_9BILA</name>
<dbReference type="GO" id="GO:0005737">
    <property type="term" value="C:cytoplasm"/>
    <property type="evidence" value="ECO:0007669"/>
    <property type="project" value="TreeGrafter"/>
</dbReference>
<gene>
    <name evidence="5" type="ORF">A3Q56_01785</name>
</gene>
<evidence type="ECO:0000256" key="3">
    <source>
        <dbReference type="ARBA" id="ARBA00022777"/>
    </source>
</evidence>
<dbReference type="SUPFAM" id="SSF56112">
    <property type="entry name" value="Protein kinase-like (PK-like)"/>
    <property type="match status" value="1"/>
</dbReference>
<dbReference type="EMBL" id="LWCA01000146">
    <property type="protein sequence ID" value="OAF70458.1"/>
    <property type="molecule type" value="Genomic_DNA"/>
</dbReference>
<evidence type="ECO:0000256" key="2">
    <source>
        <dbReference type="ARBA" id="ARBA00022679"/>
    </source>
</evidence>
<evidence type="ECO:0000259" key="4">
    <source>
        <dbReference type="PROSITE" id="PS50290"/>
    </source>
</evidence>
<comment type="similarity">
    <text evidence="1">Belongs to the PI3/PI4-kinase family. Type III PI4K subfamily.</text>
</comment>
<evidence type="ECO:0000256" key="1">
    <source>
        <dbReference type="ARBA" id="ARBA00006209"/>
    </source>
</evidence>
<feature type="domain" description="PI3K/PI4K catalytic" evidence="4">
    <location>
        <begin position="1"/>
        <end position="144"/>
    </location>
</feature>
<dbReference type="Pfam" id="PF00454">
    <property type="entry name" value="PI3_PI4_kinase"/>
    <property type="match status" value="1"/>
</dbReference>
<dbReference type="Gene3D" id="1.10.1070.11">
    <property type="entry name" value="Phosphatidylinositol 3-/4-kinase, catalytic domain"/>
    <property type="match status" value="1"/>
</dbReference>
<keyword evidence="2" id="KW-0808">Transferase</keyword>
<dbReference type="SMART" id="SM00146">
    <property type="entry name" value="PI3Kc"/>
    <property type="match status" value="1"/>
</dbReference>
<comment type="caution">
    <text evidence="5">The sequence shown here is derived from an EMBL/GenBank/DDBJ whole genome shotgun (WGS) entry which is preliminary data.</text>
</comment>
<dbReference type="GO" id="GO:0046854">
    <property type="term" value="P:phosphatidylinositol phosphate biosynthetic process"/>
    <property type="evidence" value="ECO:0007669"/>
    <property type="project" value="InterPro"/>
</dbReference>
<proteinExistence type="inferred from homology"/>
<dbReference type="Proteomes" id="UP000078046">
    <property type="component" value="Unassembled WGS sequence"/>
</dbReference>
<dbReference type="InterPro" id="IPR015433">
    <property type="entry name" value="PI3/4_kinase"/>
</dbReference>
<dbReference type="GO" id="GO:0048015">
    <property type="term" value="P:phosphatidylinositol-mediated signaling"/>
    <property type="evidence" value="ECO:0007669"/>
    <property type="project" value="TreeGrafter"/>
</dbReference>
<organism evidence="5 6">
    <name type="scientific">Intoshia linei</name>
    <dbReference type="NCBI Taxonomy" id="1819745"/>
    <lineage>
        <taxon>Eukaryota</taxon>
        <taxon>Metazoa</taxon>
        <taxon>Spiralia</taxon>
        <taxon>Lophotrochozoa</taxon>
        <taxon>Mesozoa</taxon>
        <taxon>Orthonectida</taxon>
        <taxon>Rhopaluridae</taxon>
        <taxon>Intoshia</taxon>
    </lineage>
</organism>
<evidence type="ECO:0000313" key="6">
    <source>
        <dbReference type="Proteomes" id="UP000078046"/>
    </source>
</evidence>
<keyword evidence="6" id="KW-1185">Reference proteome</keyword>
<dbReference type="InterPro" id="IPR011009">
    <property type="entry name" value="Kinase-like_dom_sf"/>
</dbReference>